<name>A0ABT2SU28_9FIRM</name>
<dbReference type="RefSeq" id="WP_147580153.1">
    <property type="nucleotide sequence ID" value="NZ_JAOQJR010000005.1"/>
</dbReference>
<comment type="caution">
    <text evidence="1">The sequence shown here is derived from an EMBL/GenBank/DDBJ whole genome shotgun (WGS) entry which is preliminary data.</text>
</comment>
<sequence length="238" mass="28331">MKKIEIELILPQGALFYQNINLFIYKQYINFLYKLNCFVVDQKCCSCPLSKECYYYHCTGENFKYYPNILIENSIFTQAIFQKEGILKISFFIIGEDTKHINYLKLFFQSYLNQKIQGYFFYLKNINMIDCNQKNISLNHMMISSCIKTTDFIDEYNQMINYYNKRYLTQYNNLSNCMIDIKNIKHSQQEGIQFKTKKIVPRGFTYQILFNENINIPLDILYIGIGNFNFIGGGKLET</sequence>
<evidence type="ECO:0008006" key="3">
    <source>
        <dbReference type="Google" id="ProtNLM"/>
    </source>
</evidence>
<proteinExistence type="predicted"/>
<keyword evidence="2" id="KW-1185">Reference proteome</keyword>
<organism evidence="1 2">
    <name type="scientific">[Clostridium] ammoniilyticum</name>
    <dbReference type="NCBI Taxonomy" id="2981784"/>
    <lineage>
        <taxon>Bacteria</taxon>
        <taxon>Bacillati</taxon>
        <taxon>Bacillota</taxon>
        <taxon>Erysipelotrichia</taxon>
        <taxon>Erysipelotrichales</taxon>
        <taxon>Coprobacillaceae</taxon>
        <taxon>Faecalibacillus</taxon>
    </lineage>
</organism>
<gene>
    <name evidence="1" type="ORF">OCV55_06575</name>
</gene>
<accession>A0ABT2SU28</accession>
<evidence type="ECO:0000313" key="1">
    <source>
        <dbReference type="EMBL" id="MCU6738344.1"/>
    </source>
</evidence>
<evidence type="ECO:0000313" key="2">
    <source>
        <dbReference type="Proteomes" id="UP001208364"/>
    </source>
</evidence>
<protein>
    <recommendedName>
        <fullName evidence="3">CRISPR-associated protein Cas6 C-terminal domain-containing protein</fullName>
    </recommendedName>
</protein>
<dbReference type="Proteomes" id="UP001208364">
    <property type="component" value="Unassembled WGS sequence"/>
</dbReference>
<reference evidence="1 2" key="1">
    <citation type="journal article" date="2021" name="ISME Commun">
        <title>Automated analysis of genomic sequences facilitates high-throughput and comprehensive description of bacteria.</title>
        <authorList>
            <person name="Hitch T.C.A."/>
        </authorList>
    </citation>
    <scope>NUCLEOTIDE SEQUENCE [LARGE SCALE GENOMIC DNA]</scope>
    <source>
        <strain evidence="1 2">H4_15</strain>
    </source>
</reference>
<dbReference type="EMBL" id="JAOQJR010000005">
    <property type="protein sequence ID" value="MCU6738344.1"/>
    <property type="molecule type" value="Genomic_DNA"/>
</dbReference>